<dbReference type="AlphaFoldDB" id="A0A4Z0GTP6"/>
<proteinExistence type="predicted"/>
<dbReference type="EMBL" id="SRJD01000003">
    <property type="protein sequence ID" value="TGA99582.1"/>
    <property type="molecule type" value="Genomic_DNA"/>
</dbReference>
<evidence type="ECO:0000313" key="1">
    <source>
        <dbReference type="EMBL" id="TGA99582.1"/>
    </source>
</evidence>
<keyword evidence="2" id="KW-1185">Reference proteome</keyword>
<dbReference type="NCBIfam" id="TIGR02856">
    <property type="entry name" value="spore_yqfC"/>
    <property type="match status" value="1"/>
</dbReference>
<reference evidence="1 2" key="1">
    <citation type="journal article" date="2015" name="Int. J. Syst. Evol. Microbiol.">
        <title>Sporolactobacillus shoreae sp. nov. and Sporolactobacillus spathodeae sp. nov., two spore-forming lactic acid bacteria isolated from tree barks in Thailand.</title>
        <authorList>
            <person name="Thamacharoensuk T."/>
            <person name="Kitahara M."/>
            <person name="Ohkuma M."/>
            <person name="Thongchul N."/>
            <person name="Tanasupawat S."/>
        </authorList>
    </citation>
    <scope>NUCLEOTIDE SEQUENCE [LARGE SCALE GENOMIC DNA]</scope>
    <source>
        <strain evidence="1 2">BK92</strain>
    </source>
</reference>
<organism evidence="1 2">
    <name type="scientific">Sporolactobacillus shoreae</name>
    <dbReference type="NCBI Taxonomy" id="1465501"/>
    <lineage>
        <taxon>Bacteria</taxon>
        <taxon>Bacillati</taxon>
        <taxon>Bacillota</taxon>
        <taxon>Bacilli</taxon>
        <taxon>Bacillales</taxon>
        <taxon>Sporolactobacillaceae</taxon>
        <taxon>Sporolactobacillus</taxon>
    </lineage>
</organism>
<sequence>MKRKWPAGFKKWFADVSDIPEDIISDVPRITLIGRSRLSVENHKGIIAFSENELILSTQLGNLKVTGESFVLGTIIEKEIDLEGVITGISFIGS</sequence>
<dbReference type="RefSeq" id="WP_135347604.1">
    <property type="nucleotide sequence ID" value="NZ_SRJD01000003.1"/>
</dbReference>
<protein>
    <submittedName>
        <fullName evidence="1">Sporulation protein YqfC</fullName>
    </submittedName>
</protein>
<dbReference type="InterPro" id="IPR022477">
    <property type="entry name" value="Spore_YqfC"/>
</dbReference>
<accession>A0A4Z0GTP6</accession>
<dbReference type="Proteomes" id="UP000298347">
    <property type="component" value="Unassembled WGS sequence"/>
</dbReference>
<gene>
    <name evidence="1" type="primary">yqfC</name>
    <name evidence="1" type="ORF">E4665_04455</name>
</gene>
<dbReference type="InterPro" id="IPR022476">
    <property type="entry name" value="Spore_YabP/YqfC"/>
</dbReference>
<dbReference type="Pfam" id="PF07873">
    <property type="entry name" value="YabP"/>
    <property type="match status" value="1"/>
</dbReference>
<evidence type="ECO:0000313" key="2">
    <source>
        <dbReference type="Proteomes" id="UP000298347"/>
    </source>
</evidence>
<name>A0A4Z0GTP6_9BACL</name>
<comment type="caution">
    <text evidence="1">The sequence shown here is derived from an EMBL/GenBank/DDBJ whole genome shotgun (WGS) entry which is preliminary data.</text>
</comment>
<dbReference type="OrthoDB" id="2989236at2"/>